<sequence>MVSTKAYSNSCGWVFTEVSRVAS</sequence>
<organism evidence="1">
    <name type="scientific">Anguilla anguilla</name>
    <name type="common">European freshwater eel</name>
    <name type="synonym">Muraena anguilla</name>
    <dbReference type="NCBI Taxonomy" id="7936"/>
    <lineage>
        <taxon>Eukaryota</taxon>
        <taxon>Metazoa</taxon>
        <taxon>Chordata</taxon>
        <taxon>Craniata</taxon>
        <taxon>Vertebrata</taxon>
        <taxon>Euteleostomi</taxon>
        <taxon>Actinopterygii</taxon>
        <taxon>Neopterygii</taxon>
        <taxon>Teleostei</taxon>
        <taxon>Anguilliformes</taxon>
        <taxon>Anguillidae</taxon>
        <taxon>Anguilla</taxon>
    </lineage>
</organism>
<name>A0A0E9T7B6_ANGAN</name>
<reference evidence="1" key="2">
    <citation type="journal article" date="2015" name="Fish Shellfish Immunol.">
        <title>Early steps in the European eel (Anguilla anguilla)-Vibrio vulnificus interaction in the gills: Role of the RtxA13 toxin.</title>
        <authorList>
            <person name="Callol A."/>
            <person name="Pajuelo D."/>
            <person name="Ebbesson L."/>
            <person name="Teles M."/>
            <person name="MacKenzie S."/>
            <person name="Amaro C."/>
        </authorList>
    </citation>
    <scope>NUCLEOTIDE SEQUENCE</scope>
</reference>
<protein>
    <submittedName>
        <fullName evidence="1">Uncharacterized protein</fullName>
    </submittedName>
</protein>
<dbReference type="AlphaFoldDB" id="A0A0E9T7B6"/>
<accession>A0A0E9T7B6</accession>
<dbReference type="EMBL" id="GBXM01059919">
    <property type="protein sequence ID" value="JAH48658.1"/>
    <property type="molecule type" value="Transcribed_RNA"/>
</dbReference>
<proteinExistence type="predicted"/>
<reference evidence="1" key="1">
    <citation type="submission" date="2014-11" db="EMBL/GenBank/DDBJ databases">
        <authorList>
            <person name="Amaro Gonzalez C."/>
        </authorList>
    </citation>
    <scope>NUCLEOTIDE SEQUENCE</scope>
</reference>
<evidence type="ECO:0000313" key="1">
    <source>
        <dbReference type="EMBL" id="JAH48658.1"/>
    </source>
</evidence>